<dbReference type="InterPro" id="IPR050164">
    <property type="entry name" value="Peptidase_C19"/>
</dbReference>
<proteinExistence type="predicted"/>
<evidence type="ECO:0000256" key="1">
    <source>
        <dbReference type="SAM" id="MobiDB-lite"/>
    </source>
</evidence>
<feature type="region of interest" description="Disordered" evidence="1">
    <location>
        <begin position="1"/>
        <end position="54"/>
    </location>
</feature>
<keyword evidence="4" id="KW-1185">Reference proteome</keyword>
<protein>
    <recommendedName>
        <fullName evidence="2">USP domain-containing protein</fullName>
    </recommendedName>
</protein>
<dbReference type="CDD" id="cd02257">
    <property type="entry name" value="Peptidase_C19"/>
    <property type="match status" value="1"/>
</dbReference>
<accession>A0A0G4H2A9</accession>
<dbReference type="InterPro" id="IPR038765">
    <property type="entry name" value="Papain-like_cys_pep_sf"/>
</dbReference>
<dbReference type="PROSITE" id="PS50235">
    <property type="entry name" value="USP_3"/>
    <property type="match status" value="1"/>
</dbReference>
<evidence type="ECO:0000313" key="3">
    <source>
        <dbReference type="EMBL" id="CEM37572.1"/>
    </source>
</evidence>
<feature type="region of interest" description="Disordered" evidence="1">
    <location>
        <begin position="648"/>
        <end position="698"/>
    </location>
</feature>
<feature type="compositionally biased region" description="Polar residues" evidence="1">
    <location>
        <begin position="749"/>
        <end position="770"/>
    </location>
</feature>
<feature type="compositionally biased region" description="Pro residues" evidence="1">
    <location>
        <begin position="477"/>
        <end position="488"/>
    </location>
</feature>
<dbReference type="AlphaFoldDB" id="A0A0G4H2A9"/>
<dbReference type="Pfam" id="PF00443">
    <property type="entry name" value="UCH"/>
    <property type="match status" value="1"/>
</dbReference>
<reference evidence="3 4" key="1">
    <citation type="submission" date="2014-11" db="EMBL/GenBank/DDBJ databases">
        <authorList>
            <person name="Zhu J."/>
            <person name="Qi W."/>
            <person name="Song R."/>
        </authorList>
    </citation>
    <scope>NUCLEOTIDE SEQUENCE [LARGE SCALE GENOMIC DNA]</scope>
</reference>
<dbReference type="GO" id="GO:0004843">
    <property type="term" value="F:cysteine-type deubiquitinase activity"/>
    <property type="evidence" value="ECO:0007669"/>
    <property type="project" value="InterPro"/>
</dbReference>
<sequence>MSGRKGRSSSAAQSPPPRPASRTAPKRRVSTLTVASDSAEFASPTPYDEKSLQRSPRHVVFSNVERNSCFLSVLLQGVLRVRPLVGFLLTSGASYSLRKQSLVRRFEAFAPKLSAKGPDGLGRLGRGGRTTRADQKAPRSSLLWETVLVTSAMWSVGDKERASKERAAERNGVLLDKADCQNLKITPSTFFYTLMRTCPNFGVGNQEDVAEATTFFLDTVHREMLADQVSDKGPSTDISLEQAGADHTTETPVSKLFRGVQRTSVRCKCCDKVSPRDEPQWIMSVPIPDNHMTDESATVDECIRSHFADESLEGDDRYFCEACGCKCDACKATSLSVVPEVAILQLKRNQDPNDKVETHVELPLELDLDAYAAKSGSAAASSSDMHIDAGDGKRGAHKLTAVVVHKGSSAVQGHYAVYSLVQDDGDSKEKAPTGPCRPRWCLYDDSRPVAEFTDDDFVLSQQAYMAYYSRDGVPSMVLPPRPPPPPQHDTPSPSQQEGSEPSEDTGLGAGRRRSTRQRQVRKRSPSPPSIDTDDESVIKNDSSGASAENGGRSKRRRKAAANAADGEVATVDVEVDADVVMAPRRAAGETAAARARTERLRRRSLLVGKVCESIDTGDAGSNRESEAAAPAAPALVKPPPILPILPPSRPLATNSNEATNISGRTRQAAKSGAGADGGRPRPPLHFSQHHQYGLGQPAGGSFGAFGSGPDLGVSASAYQPMLSSPCAYASFGQPAFVQPQPRRMAPSYRASSSKQKQPPTVQANANANGVSATTPAAASSSSACPGYRPFFPPLQLPPSNPHTRHTGIGGNKPQIATSTMVATSAAAAAAASSAVDCQWQQAKGDLSGKGLARPTSRGGGSGVAMGEASKAHAVGGTVGDGTRTRSGYRNDVPASLFGGYAPIMPRAGIPNPGPVTRASHIRYAQQLPNGYPYQLRQHPQAVTLWGQWPAGAATAREVPVAHPHSHPNPHPQHHHPQPFPAIAQVLPQATASVMGGGGGIAESAMQRLLMAQMYPQHHLNTRHR</sequence>
<dbReference type="VEuPathDB" id="CryptoDB:Vbra_19292"/>
<feature type="compositionally biased region" description="Low complexity" evidence="1">
    <location>
        <begin position="771"/>
        <end position="783"/>
    </location>
</feature>
<dbReference type="GO" id="GO:0016579">
    <property type="term" value="P:protein deubiquitination"/>
    <property type="evidence" value="ECO:0007669"/>
    <property type="project" value="InterPro"/>
</dbReference>
<dbReference type="InParanoid" id="A0A0G4H2A9"/>
<feature type="compositionally biased region" description="Polar residues" evidence="1">
    <location>
        <begin position="653"/>
        <end position="665"/>
    </location>
</feature>
<name>A0A0G4H2A9_VITBC</name>
<dbReference type="Gene3D" id="3.90.70.10">
    <property type="entry name" value="Cysteine proteinases"/>
    <property type="match status" value="1"/>
</dbReference>
<dbReference type="PANTHER" id="PTHR24006">
    <property type="entry name" value="UBIQUITIN CARBOXYL-TERMINAL HYDROLASE"/>
    <property type="match status" value="1"/>
</dbReference>
<dbReference type="InterPro" id="IPR001394">
    <property type="entry name" value="Peptidase_C19_UCH"/>
</dbReference>
<dbReference type="GO" id="GO:0005634">
    <property type="term" value="C:nucleus"/>
    <property type="evidence" value="ECO:0007669"/>
    <property type="project" value="TreeGrafter"/>
</dbReference>
<dbReference type="OrthoDB" id="420187at2759"/>
<feature type="region of interest" description="Disordered" evidence="1">
    <location>
        <begin position="741"/>
        <end position="814"/>
    </location>
</feature>
<dbReference type="STRING" id="1169540.A0A0G4H2A9"/>
<gene>
    <name evidence="3" type="ORF">Vbra_19292</name>
</gene>
<evidence type="ECO:0000259" key="2">
    <source>
        <dbReference type="PROSITE" id="PS50235"/>
    </source>
</evidence>
<feature type="compositionally biased region" description="Low complexity" evidence="1">
    <location>
        <begin position="489"/>
        <end position="499"/>
    </location>
</feature>
<evidence type="ECO:0000313" key="4">
    <source>
        <dbReference type="Proteomes" id="UP000041254"/>
    </source>
</evidence>
<dbReference type="GO" id="GO:0005829">
    <property type="term" value="C:cytosol"/>
    <property type="evidence" value="ECO:0007669"/>
    <property type="project" value="TreeGrafter"/>
</dbReference>
<feature type="compositionally biased region" description="Pro residues" evidence="1">
    <location>
        <begin position="790"/>
        <end position="800"/>
    </location>
</feature>
<feature type="region of interest" description="Disordered" evidence="1">
    <location>
        <begin position="845"/>
        <end position="868"/>
    </location>
</feature>
<organism evidence="3 4">
    <name type="scientific">Vitrella brassicaformis (strain CCMP3155)</name>
    <dbReference type="NCBI Taxonomy" id="1169540"/>
    <lineage>
        <taxon>Eukaryota</taxon>
        <taxon>Sar</taxon>
        <taxon>Alveolata</taxon>
        <taxon>Colpodellida</taxon>
        <taxon>Vitrellaceae</taxon>
        <taxon>Vitrella</taxon>
    </lineage>
</organism>
<dbReference type="EMBL" id="CDMY01000947">
    <property type="protein sequence ID" value="CEM37572.1"/>
    <property type="molecule type" value="Genomic_DNA"/>
</dbReference>
<feature type="region of interest" description="Disordered" evidence="1">
    <location>
        <begin position="475"/>
        <end position="566"/>
    </location>
</feature>
<feature type="compositionally biased region" description="Basic residues" evidence="1">
    <location>
        <begin position="510"/>
        <end position="524"/>
    </location>
</feature>
<dbReference type="InterPro" id="IPR028889">
    <property type="entry name" value="USP"/>
</dbReference>
<feature type="domain" description="USP" evidence="2">
    <location>
        <begin position="59"/>
        <end position="471"/>
    </location>
</feature>
<dbReference type="Proteomes" id="UP000041254">
    <property type="component" value="Unassembled WGS sequence"/>
</dbReference>
<dbReference type="SUPFAM" id="SSF54001">
    <property type="entry name" value="Cysteine proteinases"/>
    <property type="match status" value="1"/>
</dbReference>